<dbReference type="InterPro" id="IPR008928">
    <property type="entry name" value="6-hairpin_glycosidase_sf"/>
</dbReference>
<dbReference type="Pfam" id="PF25788">
    <property type="entry name" value="Ig_Rha78A_N"/>
    <property type="match status" value="1"/>
</dbReference>
<dbReference type="InterPro" id="IPR008902">
    <property type="entry name" value="Rhamnosid_concanavalin"/>
</dbReference>
<evidence type="ECO:0000259" key="7">
    <source>
        <dbReference type="Pfam" id="PF17390"/>
    </source>
</evidence>
<dbReference type="Pfam" id="PF17390">
    <property type="entry name" value="Bac_rhamnosid_C"/>
    <property type="match status" value="1"/>
</dbReference>
<evidence type="ECO:0000256" key="3">
    <source>
        <dbReference type="ARBA" id="ARBA00022801"/>
    </source>
</evidence>
<feature type="domain" description="Alpha-L-rhamnosidase concanavalin-like" evidence="4">
    <location>
        <begin position="293"/>
        <end position="385"/>
    </location>
</feature>
<proteinExistence type="predicted"/>
<dbReference type="Gene3D" id="2.60.40.10">
    <property type="entry name" value="Immunoglobulins"/>
    <property type="match status" value="1"/>
</dbReference>
<dbReference type="InterPro" id="IPR035396">
    <property type="entry name" value="Bac_rhamnosid6H"/>
</dbReference>
<evidence type="ECO:0000256" key="2">
    <source>
        <dbReference type="ARBA" id="ARBA00012652"/>
    </source>
</evidence>
<gene>
    <name evidence="8" type="ORF">HDF17_003641</name>
</gene>
<dbReference type="Gene3D" id="1.50.10.10">
    <property type="match status" value="1"/>
</dbReference>
<dbReference type="InterPro" id="IPR013783">
    <property type="entry name" value="Ig-like_fold"/>
</dbReference>
<dbReference type="InterPro" id="IPR016007">
    <property type="entry name" value="Alpha_rhamnosid"/>
</dbReference>
<dbReference type="RefSeq" id="WP_179493147.1">
    <property type="nucleotide sequence ID" value="NZ_JACCCW010000002.1"/>
</dbReference>
<dbReference type="EMBL" id="JACCCW010000002">
    <property type="protein sequence ID" value="NYF81321.1"/>
    <property type="molecule type" value="Genomic_DNA"/>
</dbReference>
<dbReference type="Proteomes" id="UP000589520">
    <property type="component" value="Unassembled WGS sequence"/>
</dbReference>
<dbReference type="InterPro" id="IPR013737">
    <property type="entry name" value="Bac_rhamnosid_N"/>
</dbReference>
<dbReference type="PANTHER" id="PTHR33307:SF11">
    <property type="entry name" value="ALPHA-L-RHAMNOSIDASE"/>
    <property type="match status" value="1"/>
</dbReference>
<organism evidence="8 9">
    <name type="scientific">Granulicella arctica</name>
    <dbReference type="NCBI Taxonomy" id="940613"/>
    <lineage>
        <taxon>Bacteria</taxon>
        <taxon>Pseudomonadati</taxon>
        <taxon>Acidobacteriota</taxon>
        <taxon>Terriglobia</taxon>
        <taxon>Terriglobales</taxon>
        <taxon>Acidobacteriaceae</taxon>
        <taxon>Granulicella</taxon>
    </lineage>
</organism>
<keyword evidence="3" id="KW-0378">Hydrolase</keyword>
<feature type="domain" description="Bacterial alpha-L-rhamnosidase N-terminal" evidence="5">
    <location>
        <begin position="102"/>
        <end position="262"/>
    </location>
</feature>
<dbReference type="Pfam" id="PF08531">
    <property type="entry name" value="Bac_rhamnosid_N"/>
    <property type="match status" value="1"/>
</dbReference>
<dbReference type="EC" id="3.2.1.40" evidence="2"/>
<evidence type="ECO:0000259" key="6">
    <source>
        <dbReference type="Pfam" id="PF17389"/>
    </source>
</evidence>
<comment type="catalytic activity">
    <reaction evidence="1">
        <text>Hydrolysis of terminal non-reducing alpha-L-rhamnose residues in alpha-L-rhamnosides.</text>
        <dbReference type="EC" id="3.2.1.40"/>
    </reaction>
</comment>
<evidence type="ECO:0000259" key="4">
    <source>
        <dbReference type="Pfam" id="PF05592"/>
    </source>
</evidence>
<dbReference type="GO" id="GO:0005975">
    <property type="term" value="P:carbohydrate metabolic process"/>
    <property type="evidence" value="ECO:0007669"/>
    <property type="project" value="InterPro"/>
</dbReference>
<reference evidence="8 9" key="1">
    <citation type="submission" date="2020-07" db="EMBL/GenBank/DDBJ databases">
        <title>Genomic Encyclopedia of Type Strains, Phase IV (KMG-V): Genome sequencing to study the core and pangenomes of soil and plant-associated prokaryotes.</title>
        <authorList>
            <person name="Whitman W."/>
        </authorList>
    </citation>
    <scope>NUCLEOTIDE SEQUENCE [LARGE SCALE GENOMIC DNA]</scope>
    <source>
        <strain evidence="8 9">X4EP2</strain>
    </source>
</reference>
<sequence>MWDSGRIASGDFLEVHYGGPALQSGTTYFWKLRVWDQAGKESPWSNPATWTTALLHPSDWSAKWIAADADGPRQLQALEHSGKVVESTTPLPIFRRDFRIDKPIKQAIVSVSGLGQYELHLNGRNVTDSVLNPGWTNYRKTTLYNTYDLTALLHQGNNSFGMMLGSGMYDVPGVKGRYTKFIGSFGQPKMILQLHIIFADGSQTTIVSDRRWKTASGPITFSSIYGGEDFDARKETPGWDSPGFRDTDWSSAIEVAGPNGDASNPGSELSGKIIPAIQAAQSFMPVKVTEPAPGIKVYDLGQNFSGWPEITVSGKRGSTIRLLPGELLDAKGLVTQASAGAGSNAPVLFSYTLKGSGIETWHPRFTYYGFRYVQVETTSASADKPVVLSLKGKFVHDAVNIDGEFTSTLPLFNRIHHLIDMAILSNMVSVLSDCPTREKLGWLEQTHLAGTSIMYNYGVLELYEKIANDMVDAQLPNGMVPGIAPEYVAFVDSKGVSTNFRDSPEWGSAIILSPWTAYQSYGDTEILAKHYDAMRRYAHYLRDKSQRGLLTFGLGDWYDIGPNFPGESQLTSKGLTATAIYYQDLNALTRIAKLLGKDSDALEYAEEANSVKNLFNRTLFHPETNEYDRGSQTANAMPLALGLVPEEHRQAVLDNLVKDIRKHQNHVTAGDIGFHYVVRALTDGDRSDVLYDMLSKTDSPSYGYQLAKGATTLTEAWDTNPNSSQNHFMLGHAEEWFYRGLAGIDFDMSRPISQRIIIRPAMELDIAGASASFESVLGTIESSWKPVVGGWDLNVTIPSGAVAAVYLPVGVREVSEHGQPSSAADTLKLSKEKDDVTAVTIGSGQYHFVVHR</sequence>
<accession>A0A7Y9PLJ3</accession>
<evidence type="ECO:0000256" key="1">
    <source>
        <dbReference type="ARBA" id="ARBA00001445"/>
    </source>
</evidence>
<dbReference type="Gene3D" id="2.60.420.10">
    <property type="entry name" value="Maltose phosphorylase, domain 3"/>
    <property type="match status" value="1"/>
</dbReference>
<dbReference type="InterPro" id="IPR012341">
    <property type="entry name" value="6hp_glycosidase-like_sf"/>
</dbReference>
<dbReference type="InterPro" id="IPR035398">
    <property type="entry name" value="Bac_rhamnosid_C"/>
</dbReference>
<name>A0A7Y9PLJ3_9BACT</name>
<dbReference type="Pfam" id="PF05592">
    <property type="entry name" value="Bac_rhamnosid"/>
    <property type="match status" value="1"/>
</dbReference>
<feature type="domain" description="Alpha-L-rhamnosidase C-terminal" evidence="7">
    <location>
        <begin position="754"/>
        <end position="817"/>
    </location>
</feature>
<dbReference type="PANTHER" id="PTHR33307">
    <property type="entry name" value="ALPHA-RHAMNOSIDASE (EUROFUNG)"/>
    <property type="match status" value="1"/>
</dbReference>
<dbReference type="GO" id="GO:0030596">
    <property type="term" value="F:alpha-L-rhamnosidase activity"/>
    <property type="evidence" value="ECO:0007669"/>
    <property type="project" value="UniProtKB-EC"/>
</dbReference>
<keyword evidence="9" id="KW-1185">Reference proteome</keyword>
<protein>
    <recommendedName>
        <fullName evidence="2">alpha-L-rhamnosidase</fullName>
        <ecNumber evidence="2">3.2.1.40</ecNumber>
    </recommendedName>
</protein>
<dbReference type="Gene3D" id="2.60.120.260">
    <property type="entry name" value="Galactose-binding domain-like"/>
    <property type="match status" value="2"/>
</dbReference>
<evidence type="ECO:0000313" key="8">
    <source>
        <dbReference type="EMBL" id="NYF81321.1"/>
    </source>
</evidence>
<dbReference type="AlphaFoldDB" id="A0A7Y9PLJ3"/>
<dbReference type="PIRSF" id="PIRSF010631">
    <property type="entry name" value="A-rhamnsds"/>
    <property type="match status" value="1"/>
</dbReference>
<comment type="caution">
    <text evidence="8">The sequence shown here is derived from an EMBL/GenBank/DDBJ whole genome shotgun (WGS) entry which is preliminary data.</text>
</comment>
<dbReference type="Pfam" id="PF17389">
    <property type="entry name" value="Bac_rhamnosid6H"/>
    <property type="match status" value="1"/>
</dbReference>
<dbReference type="SUPFAM" id="SSF48208">
    <property type="entry name" value="Six-hairpin glycosidases"/>
    <property type="match status" value="1"/>
</dbReference>
<evidence type="ECO:0000259" key="5">
    <source>
        <dbReference type="Pfam" id="PF08531"/>
    </source>
</evidence>
<evidence type="ECO:0000313" key="9">
    <source>
        <dbReference type="Proteomes" id="UP000589520"/>
    </source>
</evidence>
<feature type="domain" description="Alpha-L-rhamnosidase six-hairpin glycosidase" evidence="6">
    <location>
        <begin position="403"/>
        <end position="740"/>
    </location>
</feature>